<proteinExistence type="predicted"/>
<evidence type="ECO:0000313" key="2">
    <source>
        <dbReference type="EMBL" id="GBM92038.1"/>
    </source>
</evidence>
<reference evidence="2 3" key="1">
    <citation type="journal article" date="2019" name="Sci. Rep.">
        <title>Orb-weaving spider Araneus ventricosus genome elucidates the spidroin gene catalogue.</title>
        <authorList>
            <person name="Kono N."/>
            <person name="Nakamura H."/>
            <person name="Ohtoshi R."/>
            <person name="Moran D.A.P."/>
            <person name="Shinohara A."/>
            <person name="Yoshida Y."/>
            <person name="Fujiwara M."/>
            <person name="Mori M."/>
            <person name="Tomita M."/>
            <person name="Arakawa K."/>
        </authorList>
    </citation>
    <scope>NUCLEOTIDE SEQUENCE [LARGE SCALE GENOMIC DNA]</scope>
</reference>
<evidence type="ECO:0000256" key="1">
    <source>
        <dbReference type="SAM" id="MobiDB-lite"/>
    </source>
</evidence>
<protein>
    <submittedName>
        <fullName evidence="2">Uncharacterized protein</fullName>
    </submittedName>
</protein>
<sequence length="154" mass="17100">MAVRTQTAVVATVLHWFPSVWDAGVAPLFITSSPINKSKIHGETEQNRDLVTLTSRSEATRGLFWDGPHNFEPRSDDEDDTSAAPPLQASTSHQREDDWPLRMISRATGPIHGGSSVESGLEHGILRPQSRDFTTRSPRPLRYLCATGDYVLDF</sequence>
<feature type="region of interest" description="Disordered" evidence="1">
    <location>
        <begin position="62"/>
        <end position="99"/>
    </location>
</feature>
<comment type="caution">
    <text evidence="2">The sequence shown here is derived from an EMBL/GenBank/DDBJ whole genome shotgun (WGS) entry which is preliminary data.</text>
</comment>
<dbReference type="Proteomes" id="UP000499080">
    <property type="component" value="Unassembled WGS sequence"/>
</dbReference>
<evidence type="ECO:0000313" key="3">
    <source>
        <dbReference type="Proteomes" id="UP000499080"/>
    </source>
</evidence>
<accession>A0A4Y2JRC4</accession>
<dbReference type="AlphaFoldDB" id="A0A4Y2JRC4"/>
<dbReference type="EMBL" id="BGPR01003757">
    <property type="protein sequence ID" value="GBM92038.1"/>
    <property type="molecule type" value="Genomic_DNA"/>
</dbReference>
<organism evidence="2 3">
    <name type="scientific">Araneus ventricosus</name>
    <name type="common">Orbweaver spider</name>
    <name type="synonym">Epeira ventricosa</name>
    <dbReference type="NCBI Taxonomy" id="182803"/>
    <lineage>
        <taxon>Eukaryota</taxon>
        <taxon>Metazoa</taxon>
        <taxon>Ecdysozoa</taxon>
        <taxon>Arthropoda</taxon>
        <taxon>Chelicerata</taxon>
        <taxon>Arachnida</taxon>
        <taxon>Araneae</taxon>
        <taxon>Araneomorphae</taxon>
        <taxon>Entelegynae</taxon>
        <taxon>Araneoidea</taxon>
        <taxon>Araneidae</taxon>
        <taxon>Araneus</taxon>
    </lineage>
</organism>
<name>A0A4Y2JRC4_ARAVE</name>
<gene>
    <name evidence="2" type="ORF">AVEN_5499_1</name>
</gene>
<keyword evidence="3" id="KW-1185">Reference proteome</keyword>